<dbReference type="Proteomes" id="UP000593565">
    <property type="component" value="Unassembled WGS sequence"/>
</dbReference>
<evidence type="ECO:0000313" key="2">
    <source>
        <dbReference type="Proteomes" id="UP000593565"/>
    </source>
</evidence>
<accession>A0A7J5ZSJ2</accession>
<name>A0A7J5ZSJ2_AMEME</name>
<gene>
    <name evidence="1" type="ORF">AMELA_G00243830</name>
</gene>
<organism evidence="1 2">
    <name type="scientific">Ameiurus melas</name>
    <name type="common">Black bullhead</name>
    <name type="synonym">Silurus melas</name>
    <dbReference type="NCBI Taxonomy" id="219545"/>
    <lineage>
        <taxon>Eukaryota</taxon>
        <taxon>Metazoa</taxon>
        <taxon>Chordata</taxon>
        <taxon>Craniata</taxon>
        <taxon>Vertebrata</taxon>
        <taxon>Euteleostomi</taxon>
        <taxon>Actinopterygii</taxon>
        <taxon>Neopterygii</taxon>
        <taxon>Teleostei</taxon>
        <taxon>Ostariophysi</taxon>
        <taxon>Siluriformes</taxon>
        <taxon>Ictaluridae</taxon>
        <taxon>Ameiurus</taxon>
    </lineage>
</organism>
<keyword evidence="2" id="KW-1185">Reference proteome</keyword>
<evidence type="ECO:0000313" key="1">
    <source>
        <dbReference type="EMBL" id="KAF4073490.1"/>
    </source>
</evidence>
<dbReference type="EMBL" id="JAAGNN010000023">
    <property type="protein sequence ID" value="KAF4073490.1"/>
    <property type="molecule type" value="Genomic_DNA"/>
</dbReference>
<comment type="caution">
    <text evidence="1">The sequence shown here is derived from an EMBL/GenBank/DDBJ whole genome shotgun (WGS) entry which is preliminary data.</text>
</comment>
<protein>
    <submittedName>
        <fullName evidence="1">Uncharacterized protein</fullName>
    </submittedName>
</protein>
<proteinExistence type="predicted"/>
<sequence>MTRAWTSICVACLVRNGRIFLMLYRMNLQDLAVAEMWSVKVKPSSRITPRFLAVLVGMSVKLKMVLLHPDRDV</sequence>
<reference evidence="1 2" key="1">
    <citation type="submission" date="2020-02" db="EMBL/GenBank/DDBJ databases">
        <title>A chromosome-scale genome assembly of the black bullhead catfish (Ameiurus melas).</title>
        <authorList>
            <person name="Wen M."/>
            <person name="Zham M."/>
            <person name="Cabau C."/>
            <person name="Klopp C."/>
            <person name="Donnadieu C."/>
            <person name="Roques C."/>
            <person name="Bouchez O."/>
            <person name="Lampietro C."/>
            <person name="Jouanno E."/>
            <person name="Herpin A."/>
            <person name="Louis A."/>
            <person name="Berthelot C."/>
            <person name="Parey E."/>
            <person name="Roest-Crollius H."/>
            <person name="Braasch I."/>
            <person name="Postlethwait J."/>
            <person name="Robinson-Rechavi M."/>
            <person name="Echchiki A."/>
            <person name="Begum T."/>
            <person name="Montfort J."/>
            <person name="Schartl M."/>
            <person name="Bobe J."/>
            <person name="Guiguen Y."/>
        </authorList>
    </citation>
    <scope>NUCLEOTIDE SEQUENCE [LARGE SCALE GENOMIC DNA]</scope>
    <source>
        <strain evidence="1">M_S1</strain>
        <tissue evidence="1">Blood</tissue>
    </source>
</reference>
<dbReference type="AlphaFoldDB" id="A0A7J5ZSJ2"/>